<comment type="caution">
    <text evidence="7">The sequence shown here is derived from an EMBL/GenBank/DDBJ whole genome shotgun (WGS) entry which is preliminary data.</text>
</comment>
<sequence>MDKRRILFVCLGNICRSPLGEGILRHLADDRGLAHLIETDSAGTGGWHQGDPPDPRSIKTASNHGIDIAPLRGRKVRPADFNAFDLIFAMDRDNLRDLVKMAPHDSSADIHLFMDFVSGERRDVPDPYYGDMSDFEEVYDMLEKGCETLIATLFANK</sequence>
<dbReference type="PANTHER" id="PTHR11717:SF7">
    <property type="entry name" value="LOW MOLECULAR WEIGHT PHOSPHOTYROSINE PROTEIN PHOSPHATASE"/>
    <property type="match status" value="1"/>
</dbReference>
<dbReference type="GO" id="GO:0004725">
    <property type="term" value="F:protein tyrosine phosphatase activity"/>
    <property type="evidence" value="ECO:0007669"/>
    <property type="project" value="UniProtKB-EC"/>
</dbReference>
<dbReference type="InterPro" id="IPR023485">
    <property type="entry name" value="Ptyr_pPase"/>
</dbReference>
<dbReference type="CDD" id="cd16343">
    <property type="entry name" value="LMWPTP"/>
    <property type="match status" value="1"/>
</dbReference>
<dbReference type="FunFam" id="3.40.50.2300:FF:000113">
    <property type="entry name" value="Low molecular weight protein-tyrosine-phosphatase"/>
    <property type="match status" value="1"/>
</dbReference>
<protein>
    <recommendedName>
        <fullName evidence="2">protein-tyrosine-phosphatase</fullName>
        <ecNumber evidence="2">3.1.3.48</ecNumber>
    </recommendedName>
</protein>
<dbReference type="InterPro" id="IPR017867">
    <property type="entry name" value="Tyr_phospatase_low_mol_wt"/>
</dbReference>
<evidence type="ECO:0000313" key="7">
    <source>
        <dbReference type="EMBL" id="MBL0374654.1"/>
    </source>
</evidence>
<feature type="domain" description="Phosphotyrosine protein phosphatase I" evidence="6">
    <location>
        <begin position="4"/>
        <end position="152"/>
    </location>
</feature>
<feature type="active site" description="Proton donor" evidence="5">
    <location>
        <position position="126"/>
    </location>
</feature>
<gene>
    <name evidence="7" type="ORF">JJB09_21815</name>
</gene>
<evidence type="ECO:0000259" key="6">
    <source>
        <dbReference type="SMART" id="SM00226"/>
    </source>
</evidence>
<dbReference type="RefSeq" id="WP_201663207.1">
    <property type="nucleotide sequence ID" value="NZ_JAEQNC010000015.1"/>
</dbReference>
<evidence type="ECO:0000256" key="3">
    <source>
        <dbReference type="ARBA" id="ARBA00022801"/>
    </source>
</evidence>
<keyword evidence="4" id="KW-0904">Protein phosphatase</keyword>
<evidence type="ECO:0000256" key="2">
    <source>
        <dbReference type="ARBA" id="ARBA00013064"/>
    </source>
</evidence>
<dbReference type="Pfam" id="PF01451">
    <property type="entry name" value="LMWPc"/>
    <property type="match status" value="1"/>
</dbReference>
<evidence type="ECO:0000313" key="8">
    <source>
        <dbReference type="Proteomes" id="UP000633219"/>
    </source>
</evidence>
<dbReference type="EC" id="3.1.3.48" evidence="2"/>
<accession>A0A936YPY7</accession>
<dbReference type="AlphaFoldDB" id="A0A936YPY7"/>
<dbReference type="InterPro" id="IPR050438">
    <property type="entry name" value="LMW_PTPase"/>
</dbReference>
<feature type="active site" evidence="5">
    <location>
        <position position="16"/>
    </location>
</feature>
<dbReference type="Proteomes" id="UP000633219">
    <property type="component" value="Unassembled WGS sequence"/>
</dbReference>
<organism evidence="7 8">
    <name type="scientific">Rhizobium setariae</name>
    <dbReference type="NCBI Taxonomy" id="2801340"/>
    <lineage>
        <taxon>Bacteria</taxon>
        <taxon>Pseudomonadati</taxon>
        <taxon>Pseudomonadota</taxon>
        <taxon>Alphaproteobacteria</taxon>
        <taxon>Hyphomicrobiales</taxon>
        <taxon>Rhizobiaceae</taxon>
        <taxon>Rhizobium/Agrobacterium group</taxon>
        <taxon>Rhizobium</taxon>
    </lineage>
</organism>
<feature type="active site" description="Nucleophile" evidence="5">
    <location>
        <position position="10"/>
    </location>
</feature>
<keyword evidence="3" id="KW-0378">Hydrolase</keyword>
<dbReference type="PRINTS" id="PR00719">
    <property type="entry name" value="LMWPTPASE"/>
</dbReference>
<dbReference type="InterPro" id="IPR036196">
    <property type="entry name" value="Ptyr_pPase_sf"/>
</dbReference>
<evidence type="ECO:0000256" key="4">
    <source>
        <dbReference type="ARBA" id="ARBA00022912"/>
    </source>
</evidence>
<comment type="similarity">
    <text evidence="1">Belongs to the low molecular weight phosphotyrosine protein phosphatase family.</text>
</comment>
<dbReference type="Gene3D" id="3.40.50.2300">
    <property type="match status" value="1"/>
</dbReference>
<dbReference type="SMART" id="SM00226">
    <property type="entry name" value="LMWPc"/>
    <property type="match status" value="1"/>
</dbReference>
<proteinExistence type="inferred from homology"/>
<evidence type="ECO:0000256" key="5">
    <source>
        <dbReference type="PIRSR" id="PIRSR617867-1"/>
    </source>
</evidence>
<dbReference type="SUPFAM" id="SSF52788">
    <property type="entry name" value="Phosphotyrosine protein phosphatases I"/>
    <property type="match status" value="1"/>
</dbReference>
<dbReference type="PANTHER" id="PTHR11717">
    <property type="entry name" value="LOW MOLECULAR WEIGHT PROTEIN TYROSINE PHOSPHATASE"/>
    <property type="match status" value="1"/>
</dbReference>
<name>A0A936YPY7_9HYPH</name>
<dbReference type="EMBL" id="JAEQNC010000015">
    <property type="protein sequence ID" value="MBL0374654.1"/>
    <property type="molecule type" value="Genomic_DNA"/>
</dbReference>
<reference evidence="7" key="1">
    <citation type="submission" date="2021-01" db="EMBL/GenBank/DDBJ databases">
        <title>Rhizobium sp. strain KVB221 16S ribosomal RNA gene Genome sequencing and assembly.</title>
        <authorList>
            <person name="Kang M."/>
        </authorList>
    </citation>
    <scope>NUCLEOTIDE SEQUENCE</scope>
    <source>
        <strain evidence="7">KVB221</strain>
    </source>
</reference>
<evidence type="ECO:0000256" key="1">
    <source>
        <dbReference type="ARBA" id="ARBA00011063"/>
    </source>
</evidence>
<keyword evidence="8" id="KW-1185">Reference proteome</keyword>